<feature type="domain" description="Xylanolytic transcriptional activator regulatory" evidence="6">
    <location>
        <begin position="122"/>
        <end position="308"/>
    </location>
</feature>
<dbReference type="CDD" id="cd12148">
    <property type="entry name" value="fungal_TF_MHR"/>
    <property type="match status" value="1"/>
</dbReference>
<proteinExistence type="predicted"/>
<evidence type="ECO:0000256" key="3">
    <source>
        <dbReference type="ARBA" id="ARBA00023125"/>
    </source>
</evidence>
<evidence type="ECO:0000256" key="4">
    <source>
        <dbReference type="ARBA" id="ARBA00023242"/>
    </source>
</evidence>
<dbReference type="EMBL" id="KN847520">
    <property type="protein sequence ID" value="KIV97877.1"/>
    <property type="molecule type" value="Genomic_DNA"/>
</dbReference>
<feature type="region of interest" description="Disordered" evidence="5">
    <location>
        <begin position="31"/>
        <end position="54"/>
    </location>
</feature>
<evidence type="ECO:0000256" key="5">
    <source>
        <dbReference type="SAM" id="MobiDB-lite"/>
    </source>
</evidence>
<organism evidence="7 8">
    <name type="scientific">Exophiala mesophila</name>
    <name type="common">Black yeast-like fungus</name>
    <dbReference type="NCBI Taxonomy" id="212818"/>
    <lineage>
        <taxon>Eukaryota</taxon>
        <taxon>Fungi</taxon>
        <taxon>Dikarya</taxon>
        <taxon>Ascomycota</taxon>
        <taxon>Pezizomycotina</taxon>
        <taxon>Eurotiomycetes</taxon>
        <taxon>Chaetothyriomycetidae</taxon>
        <taxon>Chaetothyriales</taxon>
        <taxon>Herpotrichiellaceae</taxon>
        <taxon>Exophiala</taxon>
    </lineage>
</organism>
<evidence type="ECO:0000313" key="8">
    <source>
        <dbReference type="Proteomes" id="UP000054302"/>
    </source>
</evidence>
<evidence type="ECO:0000256" key="2">
    <source>
        <dbReference type="ARBA" id="ARBA00022723"/>
    </source>
</evidence>
<evidence type="ECO:0000256" key="1">
    <source>
        <dbReference type="ARBA" id="ARBA00004123"/>
    </source>
</evidence>
<dbReference type="RefSeq" id="XP_016229451.1">
    <property type="nucleotide sequence ID" value="XM_016365802.1"/>
</dbReference>
<keyword evidence="8" id="KW-1185">Reference proteome</keyword>
<dbReference type="Proteomes" id="UP000054302">
    <property type="component" value="Unassembled WGS sequence"/>
</dbReference>
<dbReference type="InterPro" id="IPR007219">
    <property type="entry name" value="XnlR_reg_dom"/>
</dbReference>
<dbReference type="GO" id="GO:0003677">
    <property type="term" value="F:DNA binding"/>
    <property type="evidence" value="ECO:0007669"/>
    <property type="project" value="UniProtKB-KW"/>
</dbReference>
<dbReference type="PANTHER" id="PTHR46910">
    <property type="entry name" value="TRANSCRIPTION FACTOR PDR1"/>
    <property type="match status" value="1"/>
</dbReference>
<dbReference type="GeneID" id="27319423"/>
<feature type="compositionally biased region" description="Basic and acidic residues" evidence="5">
    <location>
        <begin position="31"/>
        <end position="40"/>
    </location>
</feature>
<name>A0A0D1ZTG7_EXOME</name>
<dbReference type="InterPro" id="IPR050987">
    <property type="entry name" value="AtrR-like"/>
</dbReference>
<keyword evidence="3" id="KW-0238">DNA-binding</keyword>
<accession>A0A0D1ZTG7</accession>
<keyword evidence="2" id="KW-0479">Metal-binding</keyword>
<dbReference type="AlphaFoldDB" id="A0A0D1ZTG7"/>
<protein>
    <recommendedName>
        <fullName evidence="6">Xylanolytic transcriptional activator regulatory domain-containing protein</fullName>
    </recommendedName>
</protein>
<dbReference type="GO" id="GO:0005634">
    <property type="term" value="C:nucleus"/>
    <property type="evidence" value="ECO:0007669"/>
    <property type="project" value="UniProtKB-SubCell"/>
</dbReference>
<dbReference type="HOGENOM" id="CLU_452721_0_0_1"/>
<evidence type="ECO:0000313" key="7">
    <source>
        <dbReference type="EMBL" id="KIV97877.1"/>
    </source>
</evidence>
<gene>
    <name evidence="7" type="ORF">PV10_01578</name>
</gene>
<dbReference type="PANTHER" id="PTHR46910:SF3">
    <property type="entry name" value="HALOTOLERANCE PROTEIN 9-RELATED"/>
    <property type="match status" value="1"/>
</dbReference>
<dbReference type="GO" id="GO:0008270">
    <property type="term" value="F:zinc ion binding"/>
    <property type="evidence" value="ECO:0007669"/>
    <property type="project" value="InterPro"/>
</dbReference>
<keyword evidence="4" id="KW-0539">Nucleus</keyword>
<dbReference type="GO" id="GO:0003700">
    <property type="term" value="F:DNA-binding transcription factor activity"/>
    <property type="evidence" value="ECO:0007669"/>
    <property type="project" value="InterPro"/>
</dbReference>
<dbReference type="VEuPathDB" id="FungiDB:PV10_01578"/>
<evidence type="ECO:0000259" key="6">
    <source>
        <dbReference type="Pfam" id="PF04082"/>
    </source>
</evidence>
<comment type="subcellular location">
    <subcellularLocation>
        <location evidence="1">Nucleus</location>
    </subcellularLocation>
</comment>
<dbReference type="OrthoDB" id="4320670at2759"/>
<dbReference type="GO" id="GO:0006351">
    <property type="term" value="P:DNA-templated transcription"/>
    <property type="evidence" value="ECO:0007669"/>
    <property type="project" value="InterPro"/>
</dbReference>
<dbReference type="OMA" id="HESINML"/>
<sequence>MESLTWLQCSGQYPCRPCITARARTCSYLHGERQAKRQKTEPPSTPASGRGQQHEVQKAIQLTPDQRGADVACQPFHHQHLKYLIPPPPRLNDVAYQKGHSEIPPTIIETRLQPTRDLGRVLQCFFDEIEAFYPCIDRTDYYIRMAAMFRDGYRSRGLQRQHISLAALTCTMAAIGVYLGGESQPRDADEDYIKSSQEWFCESQRLLEVLEPLPDLDLLRLHLLRVLYMTILQRRAELPKVMSAAVDVAFGVGLNDESSWGPLSARERDYRRLLWWTLCFMDCRLALANTRRIKIQHSDFAVLAPTSTALDLFTDPEERRGFDFNAGLQDWPMPSNRTQVWLDYVCFCVQFTQLVLFSWEKVFSLKATKGVQNPELLAEAEISLLHLRKSIPASLLWDVLSLPGSLDLGDQDRTFRLKLIVHESINMLRLHIRCRSSDVTPTTTLRIASPTPSAESIAADILTSISHYFSVRGRSRPWTTYGSILMVEAASLVKHSLVASILDKASPSTPQLAFTSMCAAISCLNRFNMRICTDASSELASVLCEVQLSIPYTIPPEIAPGLPGYPSMHQQGPELHKCDDEAPDGISMLPNIAYPRILDVSNG</sequence>
<reference evidence="7 8" key="1">
    <citation type="submission" date="2015-01" db="EMBL/GenBank/DDBJ databases">
        <title>The Genome Sequence of Exophiala mesophila CBS40295.</title>
        <authorList>
            <consortium name="The Broad Institute Genomics Platform"/>
            <person name="Cuomo C."/>
            <person name="de Hoog S."/>
            <person name="Gorbushina A."/>
            <person name="Stielow B."/>
            <person name="Teixiera M."/>
            <person name="Abouelleil A."/>
            <person name="Chapman S.B."/>
            <person name="Priest M."/>
            <person name="Young S.K."/>
            <person name="Wortman J."/>
            <person name="Nusbaum C."/>
            <person name="Birren B."/>
        </authorList>
    </citation>
    <scope>NUCLEOTIDE SEQUENCE [LARGE SCALE GENOMIC DNA]</scope>
    <source>
        <strain evidence="7 8">CBS 40295</strain>
    </source>
</reference>
<dbReference type="Pfam" id="PF04082">
    <property type="entry name" value="Fungal_trans"/>
    <property type="match status" value="1"/>
</dbReference>